<dbReference type="InterPro" id="IPR055259">
    <property type="entry name" value="YkvP/CgeB_Glyco_trans-like"/>
</dbReference>
<dbReference type="Proteomes" id="UP000257143">
    <property type="component" value="Unassembled WGS sequence"/>
</dbReference>
<evidence type="ECO:0000256" key="2">
    <source>
        <dbReference type="ARBA" id="ARBA00022676"/>
    </source>
</evidence>
<dbReference type="AlphaFoldDB" id="A0A3D8Q2Q1"/>
<gene>
    <name evidence="6" type="ORF">CWR48_00485</name>
</gene>
<keyword evidence="3 6" id="KW-0808">Transferase</keyword>
<evidence type="ECO:0000313" key="7">
    <source>
        <dbReference type="Proteomes" id="UP000257143"/>
    </source>
</evidence>
<keyword evidence="2" id="KW-0328">Glycosyltransferase</keyword>
<evidence type="ECO:0000313" key="6">
    <source>
        <dbReference type="EMBL" id="RDW22217.1"/>
    </source>
</evidence>
<dbReference type="InterPro" id="IPR001173">
    <property type="entry name" value="Glyco_trans_2-like"/>
</dbReference>
<dbReference type="PANTHER" id="PTHR22916">
    <property type="entry name" value="GLYCOSYLTRANSFERASE"/>
    <property type="match status" value="1"/>
</dbReference>
<dbReference type="Pfam" id="PF13524">
    <property type="entry name" value="Glyco_trans_1_2"/>
    <property type="match status" value="1"/>
</dbReference>
<dbReference type="Pfam" id="PF00535">
    <property type="entry name" value="Glycos_transf_2"/>
    <property type="match status" value="1"/>
</dbReference>
<proteinExistence type="inferred from homology"/>
<feature type="domain" description="Glycosyltransferase 2-like" evidence="4">
    <location>
        <begin position="572"/>
        <end position="708"/>
    </location>
</feature>
<evidence type="ECO:0000259" key="4">
    <source>
        <dbReference type="Pfam" id="PF00535"/>
    </source>
</evidence>
<evidence type="ECO:0000256" key="1">
    <source>
        <dbReference type="ARBA" id="ARBA00006739"/>
    </source>
</evidence>
<comment type="similarity">
    <text evidence="1">Belongs to the glycosyltransferase 2 family.</text>
</comment>
<feature type="domain" description="Spore protein YkvP/CgeB glycosyl transferase-like" evidence="5">
    <location>
        <begin position="298"/>
        <end position="407"/>
    </location>
</feature>
<dbReference type="SUPFAM" id="SSF53448">
    <property type="entry name" value="Nucleotide-diphospho-sugar transferases"/>
    <property type="match status" value="1"/>
</dbReference>
<dbReference type="InterPro" id="IPR029044">
    <property type="entry name" value="Nucleotide-diphossugar_trans"/>
</dbReference>
<comment type="caution">
    <text evidence="6">The sequence shown here is derived from an EMBL/GenBank/DDBJ whole genome shotgun (WGS) entry which is preliminary data.</text>
</comment>
<dbReference type="PANTHER" id="PTHR22916:SF51">
    <property type="entry name" value="GLYCOSYLTRANSFERASE EPSH-RELATED"/>
    <property type="match status" value="1"/>
</dbReference>
<dbReference type="RefSeq" id="WP_115771077.1">
    <property type="nucleotide sequence ID" value="NZ_PIOC01000001.1"/>
</dbReference>
<dbReference type="EMBL" id="PIOC01000001">
    <property type="protein sequence ID" value="RDW22217.1"/>
    <property type="molecule type" value="Genomic_DNA"/>
</dbReference>
<evidence type="ECO:0000256" key="3">
    <source>
        <dbReference type="ARBA" id="ARBA00022679"/>
    </source>
</evidence>
<dbReference type="GO" id="GO:0016757">
    <property type="term" value="F:glycosyltransferase activity"/>
    <property type="evidence" value="ECO:0007669"/>
    <property type="project" value="UniProtKB-KW"/>
</dbReference>
<protein>
    <submittedName>
        <fullName evidence="6">Glycosyl transferase family 2</fullName>
    </submittedName>
</protein>
<dbReference type="OrthoDB" id="7019976at2"/>
<evidence type="ECO:0000259" key="5">
    <source>
        <dbReference type="Pfam" id="PF13524"/>
    </source>
</evidence>
<reference evidence="7" key="1">
    <citation type="submission" date="2017-11" db="EMBL/GenBank/DDBJ databases">
        <authorList>
            <person name="Zhu W."/>
        </authorList>
    </citation>
    <scope>NUCLEOTIDE SEQUENCE [LARGE SCALE GENOMIC DNA]</scope>
    <source>
        <strain evidence="7">CAU 1183</strain>
    </source>
</reference>
<name>A0A3D8Q2Q1_9BACI</name>
<dbReference type="Gene3D" id="3.90.550.10">
    <property type="entry name" value="Spore Coat Polysaccharide Biosynthesis Protein SpsA, Chain A"/>
    <property type="match status" value="1"/>
</dbReference>
<dbReference type="CDD" id="cd00761">
    <property type="entry name" value="Glyco_tranf_GTA_type"/>
    <property type="match status" value="1"/>
</dbReference>
<keyword evidence="7" id="KW-1185">Reference proteome</keyword>
<organism evidence="6 7">
    <name type="scientific">Oceanobacillus arenosus</name>
    <dbReference type="NCBI Taxonomy" id="1229153"/>
    <lineage>
        <taxon>Bacteria</taxon>
        <taxon>Bacillati</taxon>
        <taxon>Bacillota</taxon>
        <taxon>Bacilli</taxon>
        <taxon>Bacillales</taxon>
        <taxon>Bacillaceae</taxon>
        <taxon>Oceanobacillus</taxon>
    </lineage>
</organism>
<sequence>MERDPIQERLKVIKVEKETLTNQLLMELSYLKSENIHLNIDINSSGNSSEGVVDIEKYLALKNQVADKDFLTSVLPKISDIPKSNGTRFFNRIDVNIGIICDEFLFKSYEDVANFYYVKKDEYEALSGKLDVLIVASTWRGLNEDWKGFGNPNNVKVRNDLFDLINFFRNQGVKIVFYSKEDPTNYHRFVDIAKRCDYIFTTAIEKIADYKNDCNNDQVFPLEFSVNPIYNNPIGINNTVGDMGAIFAGSWYEKYPNRKADSRTIFDGVIAAGKQLKIIDRNFDKNLPNHFFPPEYLQYISPSIEHSTLQKLFKIFPWTINLNSVQNSETMFANRVYELQAMGNLILSNYSLGINNLFPNIFIIQNSNELDFMMNNLSENDLYLLRMYGVRSVLKEHTSFHRINTLLNNIGFEKNYVPSKKVAVIVNDKQNEIVLENFNRQTYQDKELVLLDGLHETYDTYDYVTFFNDGYDYGEYYLEDLVNGFKYTNSSYITKDSYYEGNEKIQGIEHNFVQEIKDKYRTLFTTSDFKLSELVNTTEPTERENGYSIDSLEINVKRLNHTEEKSMDLQLSVIIPVYNNGQHLYGKCFMSLLRSTMFKNMDIILVDDGSTDNTTLNMVDRLERLYPNVQVYKFNDGGSGSASRPRNKGIELAKTDYITYLDPDNEAVNDGYFQLFNELQKDTSIDLVVGDIIKYDTKQKVLNYSKNAFKWDSNGIVTDTYEFLKESNMRAQSIQALIVKKEIIENNNLIMVEKAAGQDTLFFQELILHCSKIKAIDLVIHLYYAAVTNSVTNTISKKFFKKYLLLERERYVFLEKNNLLKIYVTGRFASYFVGWYLSRVPRIKRDDMEEGLEVLYEIYQLYKPLIRNPVEPLSKFERLINNKQYEEFVSYCEQYFDSRG</sequence>
<accession>A0A3D8Q2Q1</accession>